<keyword evidence="4 11" id="KW-0633">Potassium transport</keyword>
<dbReference type="InterPro" id="IPR053952">
    <property type="entry name" value="K_trans_C"/>
</dbReference>
<comment type="similarity">
    <text evidence="11">Belongs to the HAK/KUP transporter (TC 2.A.72) family.</text>
</comment>
<evidence type="ECO:0000256" key="4">
    <source>
        <dbReference type="ARBA" id="ARBA00022538"/>
    </source>
</evidence>
<feature type="transmembrane region" description="Helical" evidence="11">
    <location>
        <begin position="418"/>
        <end position="440"/>
    </location>
</feature>
<dbReference type="RefSeq" id="WP_406777678.1">
    <property type="nucleotide sequence ID" value="NZ_JBEWZG010000001.1"/>
</dbReference>
<dbReference type="HAMAP" id="MF_01522">
    <property type="entry name" value="Kup"/>
    <property type="match status" value="1"/>
</dbReference>
<keyword evidence="5 11" id="KW-0812">Transmembrane</keyword>
<evidence type="ECO:0000256" key="1">
    <source>
        <dbReference type="ARBA" id="ARBA00004141"/>
    </source>
</evidence>
<feature type="transmembrane region" description="Helical" evidence="11">
    <location>
        <begin position="47"/>
        <end position="73"/>
    </location>
</feature>
<feature type="domain" description="K+ potassium transporter integral membrane" evidence="12">
    <location>
        <begin position="15"/>
        <end position="454"/>
    </location>
</feature>
<keyword evidence="8 11" id="KW-1133">Transmembrane helix</keyword>
<proteinExistence type="inferred from homology"/>
<keyword evidence="7 11" id="KW-0630">Potassium</keyword>
<dbReference type="PANTHER" id="PTHR30540">
    <property type="entry name" value="OSMOTIC STRESS POTASSIUM TRANSPORTER"/>
    <property type="match status" value="1"/>
</dbReference>
<evidence type="ECO:0000313" key="14">
    <source>
        <dbReference type="EMBL" id="MFL0206113.1"/>
    </source>
</evidence>
<evidence type="ECO:0000259" key="12">
    <source>
        <dbReference type="Pfam" id="PF02705"/>
    </source>
</evidence>
<feature type="transmembrane region" description="Helical" evidence="11">
    <location>
        <begin position="393"/>
        <end position="412"/>
    </location>
</feature>
<evidence type="ECO:0000256" key="10">
    <source>
        <dbReference type="ARBA" id="ARBA00023136"/>
    </source>
</evidence>
<comment type="function">
    <text evidence="11">Transport of potassium into the cell. Likely operates as a K(+):H(+) symporter.</text>
</comment>
<evidence type="ECO:0000256" key="6">
    <source>
        <dbReference type="ARBA" id="ARBA00022847"/>
    </source>
</evidence>
<comment type="subcellular location">
    <subcellularLocation>
        <location evidence="11">Cell membrane</location>
        <topology evidence="11">Multi-pass membrane protein</topology>
    </subcellularLocation>
    <subcellularLocation>
        <location evidence="1">Membrane</location>
        <topology evidence="1">Multi-pass membrane protein</topology>
    </subcellularLocation>
</comment>
<feature type="transmembrane region" description="Helical" evidence="11">
    <location>
        <begin position="136"/>
        <end position="157"/>
    </location>
</feature>
<evidence type="ECO:0000256" key="3">
    <source>
        <dbReference type="ARBA" id="ARBA00022475"/>
    </source>
</evidence>
<dbReference type="InterPro" id="IPR003855">
    <property type="entry name" value="K+_transporter"/>
</dbReference>
<evidence type="ECO:0000256" key="9">
    <source>
        <dbReference type="ARBA" id="ARBA00023065"/>
    </source>
</evidence>
<dbReference type="InterPro" id="IPR053951">
    <property type="entry name" value="K_trans_N"/>
</dbReference>
<dbReference type="Pfam" id="PF22776">
    <property type="entry name" value="K_trans_C"/>
    <property type="match status" value="1"/>
</dbReference>
<feature type="transmembrane region" description="Helical" evidence="11">
    <location>
        <begin position="286"/>
        <end position="317"/>
    </location>
</feature>
<feature type="transmembrane region" description="Helical" evidence="11">
    <location>
        <begin position="244"/>
        <end position="266"/>
    </location>
</feature>
<evidence type="ECO:0000256" key="8">
    <source>
        <dbReference type="ARBA" id="ARBA00022989"/>
    </source>
</evidence>
<feature type="domain" description="K+ potassium transporter C-terminal" evidence="13">
    <location>
        <begin position="476"/>
        <end position="632"/>
    </location>
</feature>
<comment type="catalytic activity">
    <reaction evidence="11">
        <text>K(+)(in) + H(+)(in) = K(+)(out) + H(+)(out)</text>
        <dbReference type="Rhea" id="RHEA:28490"/>
        <dbReference type="ChEBI" id="CHEBI:15378"/>
        <dbReference type="ChEBI" id="CHEBI:29103"/>
    </reaction>
</comment>
<dbReference type="Proteomes" id="UP001623559">
    <property type="component" value="Unassembled WGS sequence"/>
</dbReference>
<dbReference type="InterPro" id="IPR023051">
    <property type="entry name" value="Kup"/>
</dbReference>
<gene>
    <name evidence="11" type="primary">kup</name>
    <name evidence="14" type="ORF">V7S74_05095</name>
</gene>
<dbReference type="PANTHER" id="PTHR30540:SF83">
    <property type="entry name" value="K+ POTASSIUM TRANSPORTER"/>
    <property type="match status" value="1"/>
</dbReference>
<keyword evidence="10 11" id="KW-0472">Membrane</keyword>
<evidence type="ECO:0000313" key="15">
    <source>
        <dbReference type="Proteomes" id="UP001623559"/>
    </source>
</evidence>
<evidence type="ECO:0000256" key="11">
    <source>
        <dbReference type="HAMAP-Rule" id="MF_01522"/>
    </source>
</evidence>
<accession>A0ABW8SVJ1</accession>
<sequence>MEHKHKSKATAAGLLVAMGIIYGDIGTSPLYVMQSIIGDNPINSLTVLGGLSCIFWTLTLQTTLKYVILILRADNKGEGGIFALFALVRRHAKWLTFPAIIGGATLLADGIITPPISVSSAIEGLKMLHHADGTPFVTDTVPIVIVILTVLFVFQIFGTKVVGKLFGPIMLVWFSMLALTGLIWIGQDWSIFRALSPYYAWDLLTTHQAGSAGFWTLGAVFLCTTGAEALYSDLGHCGRENIRVSWIFVKIALILQYFGQGAWLLAHEGALLGVRKPIFELLPREFLFTGIMIATAAAVIASQALISGSFTLISEAIRLNFWPRVRLVYPSDQKGQLYVPSINIMLWMGCVGVVLWFKESANMEAAYGLAITLTMLMTTSLMAYYLHIKKVDMWWILLFLAVYVSLEGSFLVANLQKFWHGGYVSLFIAGVIILIMWVWFRATRIKKKLTEYEKLSDYIEPLKELSKDETIPKYATHLVFMSNAGRVSDIESKIIYSIFQRRPKRADIYWFVHVDTLDDPYAMEYKVTVIEPDDIIKVNFKLGFKVEQRINLYFRKVVEEMVARGEVDITSRYKSLNEQNVIGDFRFVVLEKFLSYDNELPLLDRMVMKAYFFVKQFTHSEDKYFGLDSDAVKLEKVPMIIKPITKCNLKRID</sequence>
<dbReference type="EMBL" id="JBEWZG010000001">
    <property type="protein sequence ID" value="MFL0206113.1"/>
    <property type="molecule type" value="Genomic_DNA"/>
</dbReference>
<evidence type="ECO:0000256" key="7">
    <source>
        <dbReference type="ARBA" id="ARBA00022958"/>
    </source>
</evidence>
<evidence type="ECO:0000256" key="5">
    <source>
        <dbReference type="ARBA" id="ARBA00022692"/>
    </source>
</evidence>
<feature type="transmembrane region" description="Helical" evidence="11">
    <location>
        <begin position="369"/>
        <end position="386"/>
    </location>
</feature>
<keyword evidence="9 11" id="KW-0406">Ion transport</keyword>
<reference evidence="14 15" key="1">
    <citation type="submission" date="2024-07" db="EMBL/GenBank/DDBJ databases">
        <authorList>
            <person name="Pitt A."/>
            <person name="Hahn M.W."/>
        </authorList>
    </citation>
    <scope>NUCLEOTIDE SEQUENCE [LARGE SCALE GENOMIC DNA]</scope>
    <source>
        <strain evidence="14 15">2-AUSEE-184A6</strain>
    </source>
</reference>
<comment type="caution">
    <text evidence="14">The sequence shown here is derived from an EMBL/GenBank/DDBJ whole genome shotgun (WGS) entry which is preliminary data.</text>
</comment>
<evidence type="ECO:0000259" key="13">
    <source>
        <dbReference type="Pfam" id="PF22776"/>
    </source>
</evidence>
<feature type="transmembrane region" description="Helical" evidence="11">
    <location>
        <begin position="212"/>
        <end position="232"/>
    </location>
</feature>
<keyword evidence="6 11" id="KW-0769">Symport</keyword>
<feature type="transmembrane region" description="Helical" evidence="11">
    <location>
        <begin position="94"/>
        <end position="116"/>
    </location>
</feature>
<name>A0ABW8SVJ1_9BACT</name>
<organism evidence="14 15">
    <name type="scientific">Aquirufa novilacunae</name>
    <dbReference type="NCBI Taxonomy" id="3139305"/>
    <lineage>
        <taxon>Bacteria</taxon>
        <taxon>Pseudomonadati</taxon>
        <taxon>Bacteroidota</taxon>
        <taxon>Cytophagia</taxon>
        <taxon>Cytophagales</taxon>
        <taxon>Flectobacillaceae</taxon>
        <taxon>Aquirufa</taxon>
    </lineage>
</organism>
<keyword evidence="3 11" id="KW-1003">Cell membrane</keyword>
<feature type="transmembrane region" description="Helical" evidence="11">
    <location>
        <begin position="169"/>
        <end position="192"/>
    </location>
</feature>
<keyword evidence="2 11" id="KW-0813">Transport</keyword>
<protein>
    <recommendedName>
        <fullName evidence="11">Probable potassium transport system protein Kup</fullName>
    </recommendedName>
</protein>
<feature type="transmembrane region" description="Helical" evidence="11">
    <location>
        <begin position="337"/>
        <end position="357"/>
    </location>
</feature>
<evidence type="ECO:0000256" key="2">
    <source>
        <dbReference type="ARBA" id="ARBA00022448"/>
    </source>
</evidence>
<dbReference type="Pfam" id="PF02705">
    <property type="entry name" value="K_trans"/>
    <property type="match status" value="1"/>
</dbReference>